<keyword evidence="1" id="KW-0472">Membrane</keyword>
<dbReference type="AlphaFoldDB" id="E1R1D0"/>
<proteinExistence type="predicted"/>
<protein>
    <submittedName>
        <fullName evidence="2">Uncharacterized protein</fullName>
    </submittedName>
</protein>
<evidence type="ECO:0000256" key="1">
    <source>
        <dbReference type="SAM" id="Phobius"/>
    </source>
</evidence>
<keyword evidence="1" id="KW-1133">Transmembrane helix</keyword>
<feature type="transmembrane region" description="Helical" evidence="1">
    <location>
        <begin position="62"/>
        <end position="82"/>
    </location>
</feature>
<evidence type="ECO:0000313" key="3">
    <source>
        <dbReference type="Proteomes" id="UP000002318"/>
    </source>
</evidence>
<feature type="transmembrane region" description="Helical" evidence="1">
    <location>
        <begin position="31"/>
        <end position="50"/>
    </location>
</feature>
<reference evidence="2 3" key="1">
    <citation type="journal article" date="2010" name="Stand. Genomic Sci.">
        <title>Complete genome sequence of Spirochaeta smaragdinae type strain (SEBR 4228).</title>
        <authorList>
            <person name="Mavromatis K."/>
            <person name="Yasawong M."/>
            <person name="Chertkov O."/>
            <person name="Lapidus A."/>
            <person name="Lucas S."/>
            <person name="Nolan M."/>
            <person name="Del Rio T.G."/>
            <person name="Tice H."/>
            <person name="Cheng J.F."/>
            <person name="Pitluck S."/>
            <person name="Liolios K."/>
            <person name="Ivanova N."/>
            <person name="Tapia R."/>
            <person name="Han C."/>
            <person name="Bruce D."/>
            <person name="Goodwin L."/>
            <person name="Pati A."/>
            <person name="Chen A."/>
            <person name="Palaniappan K."/>
            <person name="Land M."/>
            <person name="Hauser L."/>
            <person name="Chang Y.J."/>
            <person name="Jeffries C.D."/>
            <person name="Detter J.C."/>
            <person name="Rohde M."/>
            <person name="Brambilla E."/>
            <person name="Spring S."/>
            <person name="Goker M."/>
            <person name="Sikorski J."/>
            <person name="Woyke T."/>
            <person name="Bristow J."/>
            <person name="Eisen J.A."/>
            <person name="Markowitz V."/>
            <person name="Hugenholtz P."/>
            <person name="Klenk H.P."/>
            <person name="Kyrpides N.C."/>
        </authorList>
    </citation>
    <scope>NUCLEOTIDE SEQUENCE [LARGE SCALE GENOMIC DNA]</scope>
    <source>
        <strain evidence="3">DSM 11293 / JCM 15392 / SEBR 4228</strain>
    </source>
</reference>
<dbReference type="STRING" id="573413.Spirs_1945"/>
<dbReference type="HOGENOM" id="CLU_2511041_0_0_12"/>
<gene>
    <name evidence="2" type="ordered locus">Spirs_1945</name>
</gene>
<dbReference type="EMBL" id="CP002116">
    <property type="protein sequence ID" value="ADK81071.1"/>
    <property type="molecule type" value="Genomic_DNA"/>
</dbReference>
<sequence>MILILLFFFVAGSIQELSDDNLFLLLECIRIAAYFYIVFTLIYQSMLFFVRPRRFFSRIRSLFGLLIVLLIYVGESYLLAWLGGI</sequence>
<accession>E1R1D0</accession>
<evidence type="ECO:0000313" key="2">
    <source>
        <dbReference type="EMBL" id="ADK81071.1"/>
    </source>
</evidence>
<name>E1R1D0_SEDSS</name>
<keyword evidence="3" id="KW-1185">Reference proteome</keyword>
<dbReference type="Proteomes" id="UP000002318">
    <property type="component" value="Chromosome"/>
</dbReference>
<keyword evidence="1" id="KW-0812">Transmembrane</keyword>
<dbReference type="RefSeq" id="WP_013254535.1">
    <property type="nucleotide sequence ID" value="NC_014364.1"/>
</dbReference>
<organism evidence="2 3">
    <name type="scientific">Sediminispirochaeta smaragdinae (strain DSM 11293 / JCM 15392 / SEBR 4228)</name>
    <name type="common">Spirochaeta smaragdinae</name>
    <dbReference type="NCBI Taxonomy" id="573413"/>
    <lineage>
        <taxon>Bacteria</taxon>
        <taxon>Pseudomonadati</taxon>
        <taxon>Spirochaetota</taxon>
        <taxon>Spirochaetia</taxon>
        <taxon>Spirochaetales</taxon>
        <taxon>Spirochaetaceae</taxon>
        <taxon>Sediminispirochaeta</taxon>
    </lineage>
</organism>
<dbReference type="KEGG" id="ssm:Spirs_1945"/>